<keyword evidence="2" id="KW-1185">Reference proteome</keyword>
<reference evidence="1 2" key="1">
    <citation type="submission" date="2017-09" db="EMBL/GenBank/DDBJ databases">
        <title>Mesorhizobum sanjuanii sp. nov. isolated from nodules of Lotus tenuis in saline-alkaline lowlands of Flooding Pampa.</title>
        <authorList>
            <person name="Sannazzaro A.I."/>
            <person name="Torres Tejerizo G.A."/>
            <person name="Fontana F."/>
            <person name="Cumpa Velazquez L.M."/>
            <person name="Hansen L."/>
            <person name="Pistorio M."/>
            <person name="Estrella M.J."/>
        </authorList>
    </citation>
    <scope>NUCLEOTIDE SEQUENCE [LARGE SCALE GENOMIC DNA]</scope>
    <source>
        <strain evidence="1 2">BSA136</strain>
    </source>
</reference>
<organism evidence="1 2">
    <name type="scientific">Mesorhizobium sanjuanii</name>
    <dbReference type="NCBI Taxonomy" id="2037900"/>
    <lineage>
        <taxon>Bacteria</taxon>
        <taxon>Pseudomonadati</taxon>
        <taxon>Pseudomonadota</taxon>
        <taxon>Alphaproteobacteria</taxon>
        <taxon>Hyphomicrobiales</taxon>
        <taxon>Phyllobacteriaceae</taxon>
        <taxon>Mesorhizobium</taxon>
    </lineage>
</organism>
<proteinExistence type="predicted"/>
<gene>
    <name evidence="1" type="ORF">CN311_25065</name>
</gene>
<dbReference type="Proteomes" id="UP000219182">
    <property type="component" value="Unassembled WGS sequence"/>
</dbReference>
<evidence type="ECO:0000313" key="2">
    <source>
        <dbReference type="Proteomes" id="UP000219182"/>
    </source>
</evidence>
<name>A0A2A6F9L2_9HYPH</name>
<dbReference type="EMBL" id="NWQG01000189">
    <property type="protein sequence ID" value="PDQ18376.1"/>
    <property type="molecule type" value="Genomic_DNA"/>
</dbReference>
<evidence type="ECO:0000313" key="1">
    <source>
        <dbReference type="EMBL" id="PDQ18376.1"/>
    </source>
</evidence>
<protein>
    <submittedName>
        <fullName evidence="1">Uncharacterized protein</fullName>
    </submittedName>
</protein>
<dbReference type="AlphaFoldDB" id="A0A2A6F9L2"/>
<sequence length="65" mass="7662">MCITTNVQLQWMAMMRSFILWCAKTEMDGATTIIMKFGEYRLRIRTQFLALMIHQARDSAGKCWI</sequence>
<comment type="caution">
    <text evidence="1">The sequence shown here is derived from an EMBL/GenBank/DDBJ whole genome shotgun (WGS) entry which is preliminary data.</text>
</comment>
<accession>A0A2A6F9L2</accession>